<organism evidence="2 3">
    <name type="scientific">Neotoma lepida</name>
    <name type="common">Desert woodrat</name>
    <dbReference type="NCBI Taxonomy" id="56216"/>
    <lineage>
        <taxon>Eukaryota</taxon>
        <taxon>Metazoa</taxon>
        <taxon>Chordata</taxon>
        <taxon>Craniata</taxon>
        <taxon>Vertebrata</taxon>
        <taxon>Euteleostomi</taxon>
        <taxon>Mammalia</taxon>
        <taxon>Eutheria</taxon>
        <taxon>Euarchontoglires</taxon>
        <taxon>Glires</taxon>
        <taxon>Rodentia</taxon>
        <taxon>Myomorpha</taxon>
        <taxon>Muroidea</taxon>
        <taxon>Cricetidae</taxon>
        <taxon>Neotominae</taxon>
        <taxon>Neotoma</taxon>
    </lineage>
</organism>
<dbReference type="AlphaFoldDB" id="A0A1A6GSE5"/>
<evidence type="ECO:0000256" key="1">
    <source>
        <dbReference type="SAM" id="MobiDB-lite"/>
    </source>
</evidence>
<evidence type="ECO:0000313" key="2">
    <source>
        <dbReference type="EMBL" id="OBS68590.1"/>
    </source>
</evidence>
<dbReference type="Proteomes" id="UP000092124">
    <property type="component" value="Unassembled WGS sequence"/>
</dbReference>
<accession>A0A1A6GSE5</accession>
<gene>
    <name evidence="2" type="ORF">A6R68_02870</name>
</gene>
<dbReference type="EMBL" id="LZPO01075893">
    <property type="protein sequence ID" value="OBS68590.1"/>
    <property type="molecule type" value="Genomic_DNA"/>
</dbReference>
<feature type="region of interest" description="Disordered" evidence="1">
    <location>
        <begin position="1"/>
        <end position="33"/>
    </location>
</feature>
<sequence length="145" mass="16173">MLLFIPEGTSRSVERREDYGEEGGPGPPVMKDQEPQKVMLSMKVNAKAHLLVQKLPCALQSKGQKLITQPDSNPENRGLHSNVQMSRKWAVEVQFQNGWDNAFSLMSEELNASVKAVMCTVGIGDTFFLLDNALPLDKNNYAYAF</sequence>
<reference evidence="2 3" key="1">
    <citation type="submission" date="2016-06" db="EMBL/GenBank/DDBJ databases">
        <title>The Draft Genome Sequence and Annotation of the Desert Woodrat Neotoma lepida.</title>
        <authorList>
            <person name="Campbell M."/>
            <person name="Oakeson K.F."/>
            <person name="Yandell M."/>
            <person name="Halpert J.R."/>
            <person name="Dearing D."/>
        </authorList>
    </citation>
    <scope>NUCLEOTIDE SEQUENCE [LARGE SCALE GENOMIC DNA]</scope>
    <source>
        <strain evidence="2">417</strain>
        <tissue evidence="2">Liver</tissue>
    </source>
</reference>
<keyword evidence="3" id="KW-1185">Reference proteome</keyword>
<evidence type="ECO:0000313" key="3">
    <source>
        <dbReference type="Proteomes" id="UP000092124"/>
    </source>
</evidence>
<comment type="caution">
    <text evidence="2">The sequence shown here is derived from an EMBL/GenBank/DDBJ whole genome shotgun (WGS) entry which is preliminary data.</text>
</comment>
<name>A0A1A6GSE5_NEOLE</name>
<protein>
    <submittedName>
        <fullName evidence="2">Uncharacterized protein</fullName>
    </submittedName>
</protein>
<proteinExistence type="predicted"/>